<protein>
    <submittedName>
        <fullName evidence="2">Uncharacterized protein</fullName>
    </submittedName>
</protein>
<dbReference type="EMBL" id="KV441551">
    <property type="protein sequence ID" value="OAG07736.1"/>
    <property type="molecule type" value="Genomic_DNA"/>
</dbReference>
<dbReference type="GeneID" id="28766312"/>
<proteinExistence type="predicted"/>
<dbReference type="AlphaFoldDB" id="A0A177CK98"/>
<evidence type="ECO:0000313" key="3">
    <source>
        <dbReference type="Proteomes" id="UP000077069"/>
    </source>
</evidence>
<feature type="region of interest" description="Disordered" evidence="1">
    <location>
        <begin position="1"/>
        <end position="64"/>
    </location>
</feature>
<reference evidence="2 3" key="1">
    <citation type="submission" date="2016-05" db="EMBL/GenBank/DDBJ databases">
        <title>Comparative analysis of secretome profiles of manganese(II)-oxidizing ascomycete fungi.</title>
        <authorList>
            <consortium name="DOE Joint Genome Institute"/>
            <person name="Zeiner C.A."/>
            <person name="Purvine S.O."/>
            <person name="Zink E.M."/>
            <person name="Wu S."/>
            <person name="Pasa-Tolic L."/>
            <person name="Chaput D.L."/>
            <person name="Haridas S."/>
            <person name="Grigoriev I.V."/>
            <person name="Santelli C.M."/>
            <person name="Hansel C.M."/>
        </authorList>
    </citation>
    <scope>NUCLEOTIDE SEQUENCE [LARGE SCALE GENOMIC DNA]</scope>
    <source>
        <strain evidence="2 3">AP3s5-JAC2a</strain>
    </source>
</reference>
<keyword evidence="3" id="KW-1185">Reference proteome</keyword>
<dbReference type="Proteomes" id="UP000077069">
    <property type="component" value="Unassembled WGS sequence"/>
</dbReference>
<feature type="compositionally biased region" description="Basic residues" evidence="1">
    <location>
        <begin position="1"/>
        <end position="11"/>
    </location>
</feature>
<accession>A0A177CK98</accession>
<dbReference type="RefSeq" id="XP_018038101.1">
    <property type="nucleotide sequence ID" value="XM_018182826.1"/>
</dbReference>
<dbReference type="OrthoDB" id="3797897at2759"/>
<gene>
    <name evidence="2" type="ORF">CC84DRAFT_1216648</name>
</gene>
<evidence type="ECO:0000313" key="2">
    <source>
        <dbReference type="EMBL" id="OAG07736.1"/>
    </source>
</evidence>
<evidence type="ECO:0000256" key="1">
    <source>
        <dbReference type="SAM" id="MobiDB-lite"/>
    </source>
</evidence>
<sequence length="146" mass="16575">MLRTISRKHPRSIIEKRATHPIFSSPPARPRPLSHSAAQLTTPGPPNPAKNRNSTSPPSPSPFNIWAQIRSSPRPIRYTLYTASALAATAETTFWLNVIYARWFAGEQDREKADELLERFTEAVRGYRVRYLANYASYYSNGVWGL</sequence>
<name>A0A177CK98_9PLEO</name>
<dbReference type="InParanoid" id="A0A177CK98"/>
<organism evidence="2 3">
    <name type="scientific">Paraphaeosphaeria sporulosa</name>
    <dbReference type="NCBI Taxonomy" id="1460663"/>
    <lineage>
        <taxon>Eukaryota</taxon>
        <taxon>Fungi</taxon>
        <taxon>Dikarya</taxon>
        <taxon>Ascomycota</taxon>
        <taxon>Pezizomycotina</taxon>
        <taxon>Dothideomycetes</taxon>
        <taxon>Pleosporomycetidae</taxon>
        <taxon>Pleosporales</taxon>
        <taxon>Massarineae</taxon>
        <taxon>Didymosphaeriaceae</taxon>
        <taxon>Paraphaeosphaeria</taxon>
    </lineage>
</organism>